<dbReference type="Proteomes" id="UP000036700">
    <property type="component" value="Chromosome"/>
</dbReference>
<gene>
    <name evidence="1" type="ORF">ABW99_09845</name>
</gene>
<name>A0A0G3ETW8_9BURK</name>
<proteinExistence type="predicted"/>
<evidence type="ECO:0008006" key="3">
    <source>
        <dbReference type="Google" id="ProtNLM"/>
    </source>
</evidence>
<dbReference type="OrthoDB" id="8535185at2"/>
<dbReference type="STRING" id="445709.ABW99_09845"/>
<dbReference type="PATRIC" id="fig|445709.3.peg.2106"/>
<evidence type="ECO:0000313" key="2">
    <source>
        <dbReference type="Proteomes" id="UP000036700"/>
    </source>
</evidence>
<accession>A0A0G3ETW8</accession>
<dbReference type="KEGG" id="ptx:ABW99_09845"/>
<evidence type="ECO:0000313" key="1">
    <source>
        <dbReference type="EMBL" id="AKJ70493.1"/>
    </source>
</evidence>
<dbReference type="EMBL" id="CP011568">
    <property type="protein sequence ID" value="AKJ70493.1"/>
    <property type="molecule type" value="Genomic_DNA"/>
</dbReference>
<protein>
    <recommendedName>
        <fullName evidence="3">Adhesin</fullName>
    </recommendedName>
</protein>
<dbReference type="AlphaFoldDB" id="A0A0G3ETW8"/>
<reference evidence="2" key="1">
    <citation type="submission" date="2015-06" db="EMBL/GenBank/DDBJ databases">
        <authorList>
            <person name="Lim Y.L."/>
            <person name="Ee R."/>
            <person name="Yong D."/>
            <person name="How K.Y."/>
            <person name="Yin W.F."/>
            <person name="Chan K.G."/>
        </authorList>
    </citation>
    <scope>NUCLEOTIDE SEQUENCE [LARGE SCALE GENOMIC DNA]</scope>
    <source>
        <strain evidence="2">DSM 25325</strain>
    </source>
</reference>
<organism evidence="1 2">
    <name type="scientific">Pandoraea thiooxydans</name>
    <dbReference type="NCBI Taxonomy" id="445709"/>
    <lineage>
        <taxon>Bacteria</taxon>
        <taxon>Pseudomonadati</taxon>
        <taxon>Pseudomonadota</taxon>
        <taxon>Betaproteobacteria</taxon>
        <taxon>Burkholderiales</taxon>
        <taxon>Burkholderiaceae</taxon>
        <taxon>Pandoraea</taxon>
    </lineage>
</organism>
<sequence>MPAAADPGQGAGTSAPAVIATSTIDSGVAKGASGNIAVNQTAGANNAQSNQAVIVQGAAALGVGVLGSQQISLGRALAGAAKSSIDGTAFSGVAGLTQVNQSSGSGNLQHNAAVIVGGAVSGVEIASDTALSGAISRGGWTGHPGISEQYREASISPEAFRNAAGIVQVNQSAGVGNVASNVFVLRPPAGTSF</sequence>
<keyword evidence="2" id="KW-1185">Reference proteome</keyword>